<dbReference type="Proteomes" id="UP000479710">
    <property type="component" value="Unassembled WGS sequence"/>
</dbReference>
<gene>
    <name evidence="1" type="ORF">E2562_008530</name>
</gene>
<dbReference type="AlphaFoldDB" id="A0A6G1C4M6"/>
<name>A0A6G1C4M6_9ORYZ</name>
<dbReference type="EMBL" id="SPHZ02000010">
    <property type="protein sequence ID" value="KAF0895189.1"/>
    <property type="molecule type" value="Genomic_DNA"/>
</dbReference>
<accession>A0A6G1C4M6</accession>
<proteinExistence type="predicted"/>
<sequence length="77" mass="8275">MKIPGPFGVITIRGNQDAARRIDYVHSPCSNAKMVHTVGNHEAGEAKAPAGVRPTWAEAEGSMHAVTMDPAHPERVF</sequence>
<comment type="caution">
    <text evidence="1">The sequence shown here is derived from an EMBL/GenBank/DDBJ whole genome shotgun (WGS) entry which is preliminary data.</text>
</comment>
<keyword evidence="2" id="KW-1185">Reference proteome</keyword>
<evidence type="ECO:0000313" key="1">
    <source>
        <dbReference type="EMBL" id="KAF0895189.1"/>
    </source>
</evidence>
<organism evidence="1 2">
    <name type="scientific">Oryza meyeriana var. granulata</name>
    <dbReference type="NCBI Taxonomy" id="110450"/>
    <lineage>
        <taxon>Eukaryota</taxon>
        <taxon>Viridiplantae</taxon>
        <taxon>Streptophyta</taxon>
        <taxon>Embryophyta</taxon>
        <taxon>Tracheophyta</taxon>
        <taxon>Spermatophyta</taxon>
        <taxon>Magnoliopsida</taxon>
        <taxon>Liliopsida</taxon>
        <taxon>Poales</taxon>
        <taxon>Poaceae</taxon>
        <taxon>BOP clade</taxon>
        <taxon>Oryzoideae</taxon>
        <taxon>Oryzeae</taxon>
        <taxon>Oryzinae</taxon>
        <taxon>Oryza</taxon>
        <taxon>Oryza meyeriana</taxon>
    </lineage>
</organism>
<protein>
    <submittedName>
        <fullName evidence="1">Uncharacterized protein</fullName>
    </submittedName>
</protein>
<reference evidence="1 2" key="1">
    <citation type="submission" date="2019-11" db="EMBL/GenBank/DDBJ databases">
        <title>Whole genome sequence of Oryza granulata.</title>
        <authorList>
            <person name="Li W."/>
        </authorList>
    </citation>
    <scope>NUCLEOTIDE SEQUENCE [LARGE SCALE GENOMIC DNA]</scope>
    <source>
        <strain evidence="2">cv. Menghai</strain>
        <tissue evidence="1">Leaf</tissue>
    </source>
</reference>
<evidence type="ECO:0000313" key="2">
    <source>
        <dbReference type="Proteomes" id="UP000479710"/>
    </source>
</evidence>